<dbReference type="EMBL" id="FTPP01000003">
    <property type="protein sequence ID" value="SIT94020.1"/>
    <property type="molecule type" value="Genomic_DNA"/>
</dbReference>
<accession>A0A1R3XQ03</accession>
<evidence type="ECO:0000313" key="2">
    <source>
        <dbReference type="Proteomes" id="UP000187181"/>
    </source>
</evidence>
<dbReference type="RefSeq" id="WP_076671225.1">
    <property type="nucleotide sequence ID" value="NZ_FTPP01000003.1"/>
</dbReference>
<evidence type="ECO:0000313" key="1">
    <source>
        <dbReference type="EMBL" id="SIT94020.1"/>
    </source>
</evidence>
<organism evidence="1 2">
    <name type="scientific">Pontibacter indicus</name>
    <dbReference type="NCBI Taxonomy" id="1317125"/>
    <lineage>
        <taxon>Bacteria</taxon>
        <taxon>Pseudomonadati</taxon>
        <taxon>Bacteroidota</taxon>
        <taxon>Cytophagia</taxon>
        <taxon>Cytophagales</taxon>
        <taxon>Hymenobacteraceae</taxon>
        <taxon>Pontibacter</taxon>
    </lineage>
</organism>
<keyword evidence="2" id="KW-1185">Reference proteome</keyword>
<name>A0A1R3XQ03_9BACT</name>
<sequence>MGHKKVCFNCRKAFSIYKNPSDEINLTCPECGIITTLINHKFRPPKSSDIKKWKVAEYLKNSGCFFHHVYEKVEDGSYVVVPYPENMSEAEEFVRKYKQNLSPY</sequence>
<gene>
    <name evidence="1" type="ORF">SAMN05444128_3395</name>
</gene>
<proteinExistence type="predicted"/>
<reference evidence="2" key="1">
    <citation type="submission" date="2017-01" db="EMBL/GenBank/DDBJ databases">
        <authorList>
            <person name="Varghese N."/>
            <person name="Submissions S."/>
        </authorList>
    </citation>
    <scope>NUCLEOTIDE SEQUENCE [LARGE SCALE GENOMIC DNA]</scope>
    <source>
        <strain evidence="2">LP100</strain>
    </source>
</reference>
<dbReference type="AlphaFoldDB" id="A0A1R3XQ03"/>
<dbReference type="Proteomes" id="UP000187181">
    <property type="component" value="Unassembled WGS sequence"/>
</dbReference>
<protein>
    <submittedName>
        <fullName evidence="1">Uncharacterized protein</fullName>
    </submittedName>
</protein>